<gene>
    <name evidence="2" type="ORF">KRX52_11620</name>
</gene>
<proteinExistence type="predicted"/>
<comment type="caution">
    <text evidence="2">The sequence shown here is derived from an EMBL/GenBank/DDBJ whole genome shotgun (WGS) entry which is preliminary data.</text>
</comment>
<sequence length="329" mass="34484">MRALICAASCTSGPRSVGNRAALPTAGLVENAARFSTGWPSTLQPLGCRQRGFTLVELILVIVLCAVVGALVSSVLSRPLEGFVAQSRRAELVDIGATALNRMQRDIRQAVPGSLRVSADGQTLELLLIHSGGRYLPNRPLDNSLNFSATPAAQCNGPLVAGVPACDVLQVFAPDFTPPAAGWLVIASSPFSWTLSNPGNITPTNTVFTRLAESNSASYPGISLIRVTPPGAGGTFAFAAPSAQRRIYFADRVVGYRCSGGQLLRYEHDQLSATLPATLPATGRLQADRVESCNFSYAPGTGLASLRLTVGAAGESIRLAQQVQVNNAP</sequence>
<keyword evidence="1" id="KW-1133">Transmembrane helix</keyword>
<dbReference type="Proteomes" id="UP000813068">
    <property type="component" value="Unassembled WGS sequence"/>
</dbReference>
<organism evidence="2 3">
    <name type="scientific">Geopseudomonas aromaticivorans</name>
    <dbReference type="NCBI Taxonomy" id="2849492"/>
    <lineage>
        <taxon>Bacteria</taxon>
        <taxon>Pseudomonadati</taxon>
        <taxon>Pseudomonadota</taxon>
        <taxon>Gammaproteobacteria</taxon>
        <taxon>Pseudomonadales</taxon>
        <taxon>Pseudomonadaceae</taxon>
        <taxon>Geopseudomonas</taxon>
    </lineage>
</organism>
<keyword evidence="3" id="KW-1185">Reference proteome</keyword>
<dbReference type="EMBL" id="JAHRGL010000030">
    <property type="protein sequence ID" value="MBV2133437.1"/>
    <property type="molecule type" value="Genomic_DNA"/>
</dbReference>
<reference evidence="2 3" key="1">
    <citation type="submission" date="2021-06" db="EMBL/GenBank/DDBJ databases">
        <title>Differences between aerobic and microaerobic xylene degrading microbial communities.</title>
        <authorList>
            <person name="Banerjee S."/>
            <person name="Tancsics A."/>
        </authorList>
    </citation>
    <scope>NUCLEOTIDE SEQUENCE [LARGE SCALE GENOMIC DNA]</scope>
    <source>
        <strain evidence="2 3">MAP12</strain>
    </source>
</reference>
<dbReference type="NCBIfam" id="TIGR02532">
    <property type="entry name" value="IV_pilin_GFxxxE"/>
    <property type="match status" value="1"/>
</dbReference>
<keyword evidence="1" id="KW-0472">Membrane</keyword>
<keyword evidence="1" id="KW-0812">Transmembrane</keyword>
<name>A0ABS6MXA1_9GAMM</name>
<accession>A0ABS6MXA1</accession>
<feature type="transmembrane region" description="Helical" evidence="1">
    <location>
        <begin position="55"/>
        <end position="76"/>
    </location>
</feature>
<evidence type="ECO:0000313" key="2">
    <source>
        <dbReference type="EMBL" id="MBV2133437.1"/>
    </source>
</evidence>
<evidence type="ECO:0000313" key="3">
    <source>
        <dbReference type="Proteomes" id="UP000813068"/>
    </source>
</evidence>
<protein>
    <submittedName>
        <fullName evidence="2">Type II secretion system GspH family protein</fullName>
    </submittedName>
</protein>
<dbReference type="InterPro" id="IPR012902">
    <property type="entry name" value="N_methyl_site"/>
</dbReference>
<dbReference type="RefSeq" id="WP_217681887.1">
    <property type="nucleotide sequence ID" value="NZ_JAHRGL010000030.1"/>
</dbReference>
<evidence type="ECO:0000256" key="1">
    <source>
        <dbReference type="SAM" id="Phobius"/>
    </source>
</evidence>
<dbReference type="Pfam" id="PF07963">
    <property type="entry name" value="N_methyl"/>
    <property type="match status" value="1"/>
</dbReference>